<comment type="caution">
    <text evidence="7">The sequence shown here is derived from an EMBL/GenBank/DDBJ whole genome shotgun (WGS) entry which is preliminary data.</text>
</comment>
<evidence type="ECO:0000256" key="2">
    <source>
        <dbReference type="ARBA" id="ARBA00022692"/>
    </source>
</evidence>
<dbReference type="PROSITE" id="PS50234">
    <property type="entry name" value="VWFA"/>
    <property type="match status" value="1"/>
</dbReference>
<organism evidence="7 8">
    <name type="scientific">Vibrio amylolyticus</name>
    <dbReference type="NCBI Taxonomy" id="2847292"/>
    <lineage>
        <taxon>Bacteria</taxon>
        <taxon>Pseudomonadati</taxon>
        <taxon>Pseudomonadota</taxon>
        <taxon>Gammaproteobacteria</taxon>
        <taxon>Vibrionales</taxon>
        <taxon>Vibrionaceae</taxon>
        <taxon>Vibrio</taxon>
    </lineage>
</organism>
<keyword evidence="8" id="KW-1185">Reference proteome</keyword>
<feature type="transmembrane region" description="Helical" evidence="5">
    <location>
        <begin position="6"/>
        <end position="26"/>
    </location>
</feature>
<dbReference type="RefSeq" id="WP_248007893.1">
    <property type="nucleotide sequence ID" value="NZ_JAJHVV010000003.1"/>
</dbReference>
<dbReference type="PANTHER" id="PTHR22550:SF5">
    <property type="entry name" value="LEUCINE ZIPPER PROTEIN 4"/>
    <property type="match status" value="1"/>
</dbReference>
<dbReference type="Gene3D" id="3.40.50.410">
    <property type="entry name" value="von Willebrand factor, type A domain"/>
    <property type="match status" value="1"/>
</dbReference>
<dbReference type="Pfam" id="PF00092">
    <property type="entry name" value="VWA"/>
    <property type="match status" value="1"/>
</dbReference>
<evidence type="ECO:0000256" key="5">
    <source>
        <dbReference type="SAM" id="Phobius"/>
    </source>
</evidence>
<keyword evidence="1" id="KW-1003">Cell membrane</keyword>
<keyword evidence="4 5" id="KW-0472">Membrane</keyword>
<sequence length="329" mass="36574">MFEFTYPWFALALVLPILVALAPAHLTRFRAVKHSHFEQFQALSQQKLSKGAVKLTPLFWQRSLVILLYLSLVLAAMRPVYWGEVNTIETQGREMLVAVDLSGSMEARDFADEEGIEQRRIDVVKNLLEEFLSQRESDRVGLIAFGDAAYLQSPFTSDFITLRQLLAEMDVRMAGPGTAIGDAIGVAVNHFEHAQTTHQTLILMTDGRDTNSNFPPIEAAHFAAEHGITIHSIAIGDPASVGEEAIDMEMLNRIADLTGGVVFEAQDASDLQQVYTQIDQLEPAVFDSYSVRPKLELYYYPIGVVLALILTALLVVLLKLSRNINKGEK</sequence>
<dbReference type="Proteomes" id="UP001139559">
    <property type="component" value="Unassembled WGS sequence"/>
</dbReference>
<evidence type="ECO:0000259" key="6">
    <source>
        <dbReference type="PROSITE" id="PS50234"/>
    </source>
</evidence>
<dbReference type="SUPFAM" id="SSF53300">
    <property type="entry name" value="vWA-like"/>
    <property type="match status" value="1"/>
</dbReference>
<reference evidence="7" key="1">
    <citation type="submission" date="2021-11" db="EMBL/GenBank/DDBJ databases">
        <title>Vibrio ZSDE26 sp. nov. and Vibrio ZSDZ34 sp. nov., isolated from coastal seawater in Qingdao.</title>
        <authorList>
            <person name="Zhang P."/>
        </authorList>
    </citation>
    <scope>NUCLEOTIDE SEQUENCE</scope>
    <source>
        <strain evidence="7">ZSDE26</strain>
    </source>
</reference>
<dbReference type="PANTHER" id="PTHR22550">
    <property type="entry name" value="SPORE GERMINATION PROTEIN"/>
    <property type="match status" value="1"/>
</dbReference>
<proteinExistence type="predicted"/>
<dbReference type="InterPro" id="IPR050768">
    <property type="entry name" value="UPF0353/GerABKA_families"/>
</dbReference>
<feature type="transmembrane region" description="Helical" evidence="5">
    <location>
        <begin position="298"/>
        <end position="320"/>
    </location>
</feature>
<evidence type="ECO:0000256" key="3">
    <source>
        <dbReference type="ARBA" id="ARBA00022989"/>
    </source>
</evidence>
<feature type="domain" description="VWFA" evidence="6">
    <location>
        <begin position="94"/>
        <end position="278"/>
    </location>
</feature>
<accession>A0A9X1XGP9</accession>
<evidence type="ECO:0000313" key="7">
    <source>
        <dbReference type="EMBL" id="MCK6262782.1"/>
    </source>
</evidence>
<dbReference type="AlphaFoldDB" id="A0A9X1XGP9"/>
<feature type="transmembrane region" description="Helical" evidence="5">
    <location>
        <begin position="64"/>
        <end position="82"/>
    </location>
</feature>
<dbReference type="SMART" id="SM00327">
    <property type="entry name" value="VWA"/>
    <property type="match status" value="1"/>
</dbReference>
<keyword evidence="3 5" id="KW-1133">Transmembrane helix</keyword>
<gene>
    <name evidence="7" type="ORF">KP803_05775</name>
</gene>
<keyword evidence="2 5" id="KW-0812">Transmembrane</keyword>
<evidence type="ECO:0000313" key="8">
    <source>
        <dbReference type="Proteomes" id="UP001139559"/>
    </source>
</evidence>
<protein>
    <submittedName>
        <fullName evidence="7">VWA domain-containing protein</fullName>
    </submittedName>
</protein>
<dbReference type="InterPro" id="IPR036465">
    <property type="entry name" value="vWFA_dom_sf"/>
</dbReference>
<dbReference type="InterPro" id="IPR002035">
    <property type="entry name" value="VWF_A"/>
</dbReference>
<name>A0A9X1XGP9_9VIBR</name>
<dbReference type="EMBL" id="JAJHVV010000003">
    <property type="protein sequence ID" value="MCK6262782.1"/>
    <property type="molecule type" value="Genomic_DNA"/>
</dbReference>
<evidence type="ECO:0000256" key="1">
    <source>
        <dbReference type="ARBA" id="ARBA00022475"/>
    </source>
</evidence>
<evidence type="ECO:0000256" key="4">
    <source>
        <dbReference type="ARBA" id="ARBA00023136"/>
    </source>
</evidence>